<reference evidence="2 3" key="1">
    <citation type="submission" date="2020-08" db="EMBL/GenBank/DDBJ databases">
        <title>Sequencing the genomes of 1000 actinobacteria strains.</title>
        <authorList>
            <person name="Klenk H.-P."/>
        </authorList>
    </citation>
    <scope>NUCLEOTIDE SEQUENCE [LARGE SCALE GENOMIC DNA]</scope>
    <source>
        <strain evidence="2 3">DSM 43150</strain>
    </source>
</reference>
<organism evidence="2 3">
    <name type="scientific">Actinoplanes lobatus</name>
    <dbReference type="NCBI Taxonomy" id="113568"/>
    <lineage>
        <taxon>Bacteria</taxon>
        <taxon>Bacillati</taxon>
        <taxon>Actinomycetota</taxon>
        <taxon>Actinomycetes</taxon>
        <taxon>Micromonosporales</taxon>
        <taxon>Micromonosporaceae</taxon>
        <taxon>Actinoplanes</taxon>
    </lineage>
</organism>
<evidence type="ECO:0000313" key="4">
    <source>
        <dbReference type="Proteomes" id="UP000631312"/>
    </source>
</evidence>
<dbReference type="Proteomes" id="UP000590511">
    <property type="component" value="Unassembled WGS sequence"/>
</dbReference>
<proteinExistence type="predicted"/>
<evidence type="ECO:0000313" key="2">
    <source>
        <dbReference type="EMBL" id="MBB4747748.1"/>
    </source>
</evidence>
<evidence type="ECO:0000313" key="3">
    <source>
        <dbReference type="Proteomes" id="UP000590511"/>
    </source>
</evidence>
<dbReference type="EMBL" id="BOMP01000156">
    <property type="protein sequence ID" value="GIE45181.1"/>
    <property type="molecule type" value="Genomic_DNA"/>
</dbReference>
<keyword evidence="4" id="KW-1185">Reference proteome</keyword>
<comment type="caution">
    <text evidence="2">The sequence shown here is derived from an EMBL/GenBank/DDBJ whole genome shotgun (WGS) entry which is preliminary data.</text>
</comment>
<gene>
    <name evidence="1" type="ORF">Alo02nite_80790</name>
    <name evidence="2" type="ORF">BJ964_001909</name>
</gene>
<dbReference type="EMBL" id="JACHNC010000001">
    <property type="protein sequence ID" value="MBB4747748.1"/>
    <property type="molecule type" value="Genomic_DNA"/>
</dbReference>
<dbReference type="RefSeq" id="WP_188120348.1">
    <property type="nucleotide sequence ID" value="NZ_BOMP01000156.1"/>
</dbReference>
<reference evidence="1 4" key="2">
    <citation type="submission" date="2021-01" db="EMBL/GenBank/DDBJ databases">
        <title>Whole genome shotgun sequence of Actinoplanes lobatus NBRC 12513.</title>
        <authorList>
            <person name="Komaki H."/>
            <person name="Tamura T."/>
        </authorList>
    </citation>
    <scope>NUCLEOTIDE SEQUENCE [LARGE SCALE GENOMIC DNA]</scope>
    <source>
        <strain evidence="1 4">NBRC 12513</strain>
    </source>
</reference>
<accession>A0A7W7HC02</accession>
<name>A0A7W7HC02_9ACTN</name>
<sequence length="140" mass="14751">MPTGILVLTNCLIELGGTTGLASKASKLEMPIESDELDVTVFGGVWKRRTGGLLDGKVNAGFFNDYTGGDLDEKMWNWVIGRVPIPFAVQPDAGAVGPSNPRWTGFVFPKGYSAIAADVGGVNKFDISWATSGAIARATS</sequence>
<dbReference type="Proteomes" id="UP000631312">
    <property type="component" value="Unassembled WGS sequence"/>
</dbReference>
<evidence type="ECO:0000313" key="1">
    <source>
        <dbReference type="EMBL" id="GIE45181.1"/>
    </source>
</evidence>
<dbReference type="AlphaFoldDB" id="A0A7W7HC02"/>
<protein>
    <submittedName>
        <fullName evidence="2">Uncharacterized protein</fullName>
    </submittedName>
</protein>